<dbReference type="AlphaFoldDB" id="A0A917IX31"/>
<dbReference type="Gene3D" id="1.10.1470.10">
    <property type="entry name" value="YjbJ"/>
    <property type="match status" value="1"/>
</dbReference>
<dbReference type="RefSeq" id="WP_188360294.1">
    <property type="nucleotide sequence ID" value="NZ_BMDC01000004.1"/>
</dbReference>
<evidence type="ECO:0000256" key="2">
    <source>
        <dbReference type="SAM" id="MobiDB-lite"/>
    </source>
</evidence>
<evidence type="ECO:0000313" key="5">
    <source>
        <dbReference type="Proteomes" id="UP000600171"/>
    </source>
</evidence>
<reference evidence="4 5" key="1">
    <citation type="journal article" date="2014" name="Int. J. Syst. Evol. Microbiol.">
        <title>Complete genome sequence of Corynebacterium casei LMG S-19264T (=DSM 44701T), isolated from a smear-ripened cheese.</title>
        <authorList>
            <consortium name="US DOE Joint Genome Institute (JGI-PGF)"/>
            <person name="Walter F."/>
            <person name="Albersmeier A."/>
            <person name="Kalinowski J."/>
            <person name="Ruckert C."/>
        </authorList>
    </citation>
    <scope>NUCLEOTIDE SEQUENCE [LARGE SCALE GENOMIC DNA]</scope>
    <source>
        <strain evidence="4 5">CCM 8669</strain>
    </source>
</reference>
<dbReference type="Proteomes" id="UP000600171">
    <property type="component" value="Unassembled WGS sequence"/>
</dbReference>
<accession>A0A917IX31</accession>
<comment type="caution">
    <text evidence="4">The sequence shown here is derived from an EMBL/GenBank/DDBJ whole genome shotgun (WGS) entry which is preliminary data.</text>
</comment>
<comment type="similarity">
    <text evidence="1">Belongs to the UPF0337 (CsbD) family.</text>
</comment>
<dbReference type="InterPro" id="IPR008462">
    <property type="entry name" value="CsbD"/>
</dbReference>
<evidence type="ECO:0000259" key="3">
    <source>
        <dbReference type="Pfam" id="PF05532"/>
    </source>
</evidence>
<keyword evidence="5" id="KW-1185">Reference proteome</keyword>
<dbReference type="EMBL" id="BMDC01000004">
    <property type="protein sequence ID" value="GGH66473.1"/>
    <property type="molecule type" value="Genomic_DNA"/>
</dbReference>
<evidence type="ECO:0000256" key="1">
    <source>
        <dbReference type="ARBA" id="ARBA00009129"/>
    </source>
</evidence>
<feature type="region of interest" description="Disordered" evidence="2">
    <location>
        <begin position="1"/>
        <end position="60"/>
    </location>
</feature>
<name>A0A917IX31_9MICC</name>
<protein>
    <recommendedName>
        <fullName evidence="3">CsbD-like domain-containing protein</fullName>
    </recommendedName>
</protein>
<evidence type="ECO:0000313" key="4">
    <source>
        <dbReference type="EMBL" id="GGH66473.1"/>
    </source>
</evidence>
<feature type="compositionally biased region" description="Basic and acidic residues" evidence="2">
    <location>
        <begin position="1"/>
        <end position="18"/>
    </location>
</feature>
<sequence>MTAGDKLNEFAGKAKEGLGKATGNSELQAEGKTDQAQAKTEGAINDAKDKAEGIKNSLKK</sequence>
<feature type="domain" description="CsbD-like" evidence="3">
    <location>
        <begin position="5"/>
        <end position="52"/>
    </location>
</feature>
<gene>
    <name evidence="4" type="ORF">GCM10007359_20670</name>
</gene>
<organism evidence="4 5">
    <name type="scientific">Rothia aerolata</name>
    <dbReference type="NCBI Taxonomy" id="1812262"/>
    <lineage>
        <taxon>Bacteria</taxon>
        <taxon>Bacillati</taxon>
        <taxon>Actinomycetota</taxon>
        <taxon>Actinomycetes</taxon>
        <taxon>Micrococcales</taxon>
        <taxon>Micrococcaceae</taxon>
        <taxon>Rothia</taxon>
    </lineage>
</organism>
<dbReference type="SUPFAM" id="SSF69047">
    <property type="entry name" value="Hypothetical protein YjbJ"/>
    <property type="match status" value="1"/>
</dbReference>
<dbReference type="Pfam" id="PF05532">
    <property type="entry name" value="CsbD"/>
    <property type="match status" value="1"/>
</dbReference>
<dbReference type="InterPro" id="IPR036629">
    <property type="entry name" value="YjbJ_sf"/>
</dbReference>
<proteinExistence type="inferred from homology"/>